<protein>
    <submittedName>
        <fullName evidence="1">CpsD/CapB family tyrosine-protein kinase</fullName>
    </submittedName>
</protein>
<organism evidence="1 2">
    <name type="scientific">Cutibacterium porci</name>
    <dbReference type="NCBI Taxonomy" id="2605781"/>
    <lineage>
        <taxon>Bacteria</taxon>
        <taxon>Bacillati</taxon>
        <taxon>Actinomycetota</taxon>
        <taxon>Actinomycetes</taxon>
        <taxon>Propionibacteriales</taxon>
        <taxon>Propionibacteriaceae</taxon>
        <taxon>Cutibacterium</taxon>
    </lineage>
</organism>
<evidence type="ECO:0000313" key="1">
    <source>
        <dbReference type="EMBL" id="MSS44710.1"/>
    </source>
</evidence>
<dbReference type="GO" id="GO:0016301">
    <property type="term" value="F:kinase activity"/>
    <property type="evidence" value="ECO:0007669"/>
    <property type="project" value="UniProtKB-KW"/>
</dbReference>
<dbReference type="InterPro" id="IPR027417">
    <property type="entry name" value="P-loop_NTPase"/>
</dbReference>
<dbReference type="Proteomes" id="UP000466104">
    <property type="component" value="Unassembled WGS sequence"/>
</dbReference>
<keyword evidence="1" id="KW-0418">Kinase</keyword>
<accession>A0A7K0J445</accession>
<dbReference type="EMBL" id="VUMG01000001">
    <property type="protein sequence ID" value="MSS44710.1"/>
    <property type="molecule type" value="Genomic_DNA"/>
</dbReference>
<reference evidence="1 2" key="1">
    <citation type="submission" date="2019-08" db="EMBL/GenBank/DDBJ databases">
        <title>In-depth cultivation of the pig gut microbiome towards novel bacterial diversity and tailored functional studies.</title>
        <authorList>
            <person name="Wylensek D."/>
            <person name="Hitch T.C.A."/>
            <person name="Clavel T."/>
        </authorList>
    </citation>
    <scope>NUCLEOTIDE SEQUENCE [LARGE SCALE GENOMIC DNA]</scope>
    <source>
        <strain evidence="1 2">WCA-380-WT-3A</strain>
    </source>
</reference>
<keyword evidence="1" id="KW-0808">Transferase</keyword>
<proteinExistence type="predicted"/>
<dbReference type="Gene3D" id="3.40.50.300">
    <property type="entry name" value="P-loop containing nucleotide triphosphate hydrolases"/>
    <property type="match status" value="1"/>
</dbReference>
<gene>
    <name evidence="1" type="ORF">FYJ43_01255</name>
</gene>
<dbReference type="RefSeq" id="WP_154561255.1">
    <property type="nucleotide sequence ID" value="NZ_VUMG01000001.1"/>
</dbReference>
<dbReference type="AlphaFoldDB" id="A0A7K0J445"/>
<keyword evidence="2" id="KW-1185">Reference proteome</keyword>
<name>A0A7K0J445_9ACTN</name>
<comment type="caution">
    <text evidence="1">The sequence shown here is derived from an EMBL/GenBank/DDBJ whole genome shotgun (WGS) entry which is preliminary data.</text>
</comment>
<sequence length="272" mass="28262">MSIIMLTSPGGSPGVTTTALGLALSWPRDVILVDADPCPGHVVESGYLMGRVPPRSGLIGLAAACRDGADPVQAMWEETIELPHDCEDRMVGLLSGYGHLGQASLMGPAWSSLVSAMIELGQAGVDVIVDAGRLGPEALPESLVARACLIAIVTGSRLRQLAGLSMRSEEVEALSSATTGAVGLVIVGPGRPYSSREIGRQFGLPVFGDVVFDAHAAAVLTDGEPAKKRWARGRYATSVQGVAQSMHEMARRTHQAIAGPELLSASTMDVAS</sequence>
<evidence type="ECO:0000313" key="2">
    <source>
        <dbReference type="Proteomes" id="UP000466104"/>
    </source>
</evidence>
<dbReference type="SUPFAM" id="SSF52540">
    <property type="entry name" value="P-loop containing nucleoside triphosphate hydrolases"/>
    <property type="match status" value="1"/>
</dbReference>